<evidence type="ECO:0000256" key="1">
    <source>
        <dbReference type="SAM" id="Phobius"/>
    </source>
</evidence>
<dbReference type="EMBL" id="JAZAQF010000023">
    <property type="protein sequence ID" value="MFG3816880.1"/>
    <property type="molecule type" value="Genomic_DNA"/>
</dbReference>
<keyword evidence="1" id="KW-1133">Transmembrane helix</keyword>
<sequence length="191" mass="20783">MNTRNAIVFGSLPLARILLYAGGALTAIAAVAYVIGNSTLNLITFFYGVPLLLGGLALKAAELKPAPYKTPTSPEVVALRDRLATSTQNQVRKDVTRYRYGEEAHLSLALERLGLAPTDPERPKLVSVEEVDLQGDYGLILEFESPKMPFETWQTKRDKIERFFGPNLRAEVAQGEGSIVVVSLISPAPTA</sequence>
<protein>
    <submittedName>
        <fullName evidence="2">DUF2854 domain-containing protein</fullName>
    </submittedName>
</protein>
<keyword evidence="3" id="KW-1185">Reference proteome</keyword>
<keyword evidence="1" id="KW-0472">Membrane</keyword>
<feature type="transmembrane region" description="Helical" evidence="1">
    <location>
        <begin position="42"/>
        <end position="61"/>
    </location>
</feature>
<comment type="caution">
    <text evidence="2">The sequence shown here is derived from an EMBL/GenBank/DDBJ whole genome shotgun (WGS) entry which is preliminary data.</text>
</comment>
<name>A0ABW7C6R2_9CYAN</name>
<dbReference type="Proteomes" id="UP001604335">
    <property type="component" value="Unassembled WGS sequence"/>
</dbReference>
<dbReference type="PANTHER" id="PTHR35551:SF1">
    <property type="entry name" value="ACCLIMATION OF PHOTOSYNTHESIS TO ENVIRONMENT"/>
    <property type="match status" value="1"/>
</dbReference>
<keyword evidence="1" id="KW-0812">Transmembrane</keyword>
<gene>
    <name evidence="2" type="ORF">VPK24_04455</name>
</gene>
<organism evidence="2 3">
    <name type="scientific">Limnothrix redekei LRLZ20PSL1</name>
    <dbReference type="NCBI Taxonomy" id="3112953"/>
    <lineage>
        <taxon>Bacteria</taxon>
        <taxon>Bacillati</taxon>
        <taxon>Cyanobacteriota</taxon>
        <taxon>Cyanophyceae</taxon>
        <taxon>Pseudanabaenales</taxon>
        <taxon>Pseudanabaenaceae</taxon>
        <taxon>Limnothrix</taxon>
    </lineage>
</organism>
<evidence type="ECO:0000313" key="2">
    <source>
        <dbReference type="EMBL" id="MFG3816880.1"/>
    </source>
</evidence>
<proteinExistence type="predicted"/>
<dbReference type="PANTHER" id="PTHR35551">
    <property type="match status" value="1"/>
</dbReference>
<evidence type="ECO:0000313" key="3">
    <source>
        <dbReference type="Proteomes" id="UP001604335"/>
    </source>
</evidence>
<reference evidence="3" key="1">
    <citation type="journal article" date="2024" name="Algal Res.">
        <title>Biochemical, toxicological and genomic investigation of a high-biomass producing Limnothrix strain isolated from Italian shallow drinking water reservoir.</title>
        <authorList>
            <person name="Simonazzi M."/>
            <person name="Shishido T.K."/>
            <person name="Delbaje E."/>
            <person name="Wahlsten M."/>
            <person name="Fewer D.P."/>
            <person name="Sivonen K."/>
            <person name="Pezzolesi L."/>
            <person name="Pistocchi R."/>
        </authorList>
    </citation>
    <scope>NUCLEOTIDE SEQUENCE [LARGE SCALE GENOMIC DNA]</scope>
    <source>
        <strain evidence="3">LRLZ20PSL1</strain>
    </source>
</reference>
<accession>A0ABW7C6R2</accession>
<dbReference type="InterPro" id="IPR021275">
    <property type="entry name" value="DUF2854"/>
</dbReference>
<feature type="transmembrane region" description="Helical" evidence="1">
    <location>
        <begin position="12"/>
        <end position="36"/>
    </location>
</feature>
<dbReference type="Pfam" id="PF11016">
    <property type="entry name" value="DUF2854"/>
    <property type="match status" value="1"/>
</dbReference>